<dbReference type="Pfam" id="PF00071">
    <property type="entry name" value="Ras"/>
    <property type="match status" value="1"/>
</dbReference>
<dbReference type="SMART" id="SM00173">
    <property type="entry name" value="RAS"/>
    <property type="match status" value="1"/>
</dbReference>
<keyword evidence="5" id="KW-1185">Reference proteome</keyword>
<proteinExistence type="predicted"/>
<organism evidence="4 5">
    <name type="scientific">Batillaria attramentaria</name>
    <dbReference type="NCBI Taxonomy" id="370345"/>
    <lineage>
        <taxon>Eukaryota</taxon>
        <taxon>Metazoa</taxon>
        <taxon>Spiralia</taxon>
        <taxon>Lophotrochozoa</taxon>
        <taxon>Mollusca</taxon>
        <taxon>Gastropoda</taxon>
        <taxon>Caenogastropoda</taxon>
        <taxon>Sorbeoconcha</taxon>
        <taxon>Cerithioidea</taxon>
        <taxon>Batillariidae</taxon>
        <taxon>Batillaria</taxon>
    </lineage>
</organism>
<dbReference type="SUPFAM" id="SSF52540">
    <property type="entry name" value="P-loop containing nucleoside triphosphate hydrolases"/>
    <property type="match status" value="1"/>
</dbReference>
<dbReference type="InterPro" id="IPR027417">
    <property type="entry name" value="P-loop_NTPase"/>
</dbReference>
<feature type="region of interest" description="Disordered" evidence="3">
    <location>
        <begin position="113"/>
        <end position="132"/>
    </location>
</feature>
<evidence type="ECO:0000256" key="2">
    <source>
        <dbReference type="ARBA" id="ARBA00023134"/>
    </source>
</evidence>
<keyword evidence="1" id="KW-0547">Nucleotide-binding</keyword>
<dbReference type="SMART" id="SM00174">
    <property type="entry name" value="RHO"/>
    <property type="match status" value="1"/>
</dbReference>
<dbReference type="EMBL" id="JACVVK020000060">
    <property type="protein sequence ID" value="KAK7497225.1"/>
    <property type="molecule type" value="Genomic_DNA"/>
</dbReference>
<evidence type="ECO:0000313" key="4">
    <source>
        <dbReference type="EMBL" id="KAK7497225.1"/>
    </source>
</evidence>
<dbReference type="AlphaFoldDB" id="A0ABD0LCV3"/>
<accession>A0ABD0LCV3</accession>
<dbReference type="Gene3D" id="3.40.50.300">
    <property type="entry name" value="P-loop containing nucleotide triphosphate hydrolases"/>
    <property type="match status" value="1"/>
</dbReference>
<reference evidence="4 5" key="1">
    <citation type="journal article" date="2023" name="Sci. Data">
        <title>Genome assembly of the Korean intertidal mud-creeper Batillaria attramentaria.</title>
        <authorList>
            <person name="Patra A.K."/>
            <person name="Ho P.T."/>
            <person name="Jun S."/>
            <person name="Lee S.J."/>
            <person name="Kim Y."/>
            <person name="Won Y.J."/>
        </authorList>
    </citation>
    <scope>NUCLEOTIDE SEQUENCE [LARGE SCALE GENOMIC DNA]</scope>
    <source>
        <strain evidence="4">Wonlab-2016</strain>
    </source>
</reference>
<dbReference type="SMART" id="SM00175">
    <property type="entry name" value="RAB"/>
    <property type="match status" value="1"/>
</dbReference>
<protein>
    <submittedName>
        <fullName evidence="4">Uncharacterized protein</fullName>
    </submittedName>
</protein>
<dbReference type="Proteomes" id="UP001519460">
    <property type="component" value="Unassembled WGS sequence"/>
</dbReference>
<dbReference type="GO" id="GO:0005525">
    <property type="term" value="F:GTP binding"/>
    <property type="evidence" value="ECO:0007669"/>
    <property type="project" value="UniProtKB-KW"/>
</dbReference>
<dbReference type="PROSITE" id="PS51421">
    <property type="entry name" value="RAS"/>
    <property type="match status" value="1"/>
</dbReference>
<dbReference type="PROSITE" id="PS51420">
    <property type="entry name" value="RHO"/>
    <property type="match status" value="1"/>
</dbReference>
<sequence>MIDVQIELVIQDTAGQEDLDRLRPPFYLNKDAVIICFAVDNPDSLHNVETLWAPEVKKYCGQAPIILVGNKADLHFSHADADCKLTPDTAHCGQPCVHGTDFNSNALRFDHKDTSHKNHAASSRNNSGGNSGLKASVKKMILCPGCDVTRNSHDHRSVAGPAMAAKIGAVGYFETSAKLNSGVKGVFQAVLSAAASPARFRKKKKLWR</sequence>
<dbReference type="PANTHER" id="PTHR24072">
    <property type="entry name" value="RHO FAMILY GTPASE"/>
    <property type="match status" value="1"/>
</dbReference>
<comment type="caution">
    <text evidence="4">The sequence shown here is derived from an EMBL/GenBank/DDBJ whole genome shotgun (WGS) entry which is preliminary data.</text>
</comment>
<evidence type="ECO:0000256" key="3">
    <source>
        <dbReference type="SAM" id="MobiDB-lite"/>
    </source>
</evidence>
<dbReference type="InterPro" id="IPR003578">
    <property type="entry name" value="Small_GTPase_Rho"/>
</dbReference>
<dbReference type="PROSITE" id="PS51419">
    <property type="entry name" value="RAB"/>
    <property type="match status" value="1"/>
</dbReference>
<name>A0ABD0LCV3_9CAEN</name>
<dbReference type="InterPro" id="IPR001806">
    <property type="entry name" value="Small_GTPase"/>
</dbReference>
<evidence type="ECO:0000313" key="5">
    <source>
        <dbReference type="Proteomes" id="UP001519460"/>
    </source>
</evidence>
<keyword evidence="2" id="KW-0342">GTP-binding</keyword>
<gene>
    <name evidence="4" type="ORF">BaRGS_00011519</name>
</gene>
<evidence type="ECO:0000256" key="1">
    <source>
        <dbReference type="ARBA" id="ARBA00022741"/>
    </source>
</evidence>